<dbReference type="InterPro" id="IPR007867">
    <property type="entry name" value="GMC_OxRtase_C"/>
</dbReference>
<dbReference type="InterPro" id="IPR003953">
    <property type="entry name" value="FAD-dep_OxRdtase_2_FAD-bd"/>
</dbReference>
<dbReference type="EMBL" id="FMUN01000006">
    <property type="protein sequence ID" value="SCY46016.1"/>
    <property type="molecule type" value="Genomic_DNA"/>
</dbReference>
<dbReference type="Gene3D" id="3.50.50.60">
    <property type="entry name" value="FAD/NAD(P)-binding domain"/>
    <property type="match status" value="2"/>
</dbReference>
<evidence type="ECO:0000259" key="6">
    <source>
        <dbReference type="Pfam" id="PF00890"/>
    </source>
</evidence>
<sequence>MSAEPDFDVCVVGSGAGGAPVALALAEAGYSVVVLEKGPRFTEEDFYKDELACCRRDVFTPSLRDERHVIAPERGSPTSTADSGVSWWNGNCVGGATNFMSGYFHRQKPVDFRLRSEFGPVDGADVRDWPIGYEDLEPYYARVEREVGVSGRVTDHPAAEPRSTDDFPHPPTAEHAVAGWIDDAAREQGLHPFPVPRAILPAPAGGRQGCSYSGYCGGYGCPTGAKGSSRAALLDRAEATGRCEVRDRCHVHRLESDARGRVTAAEYFHYPDPEGRPRTVTARSFAVACQPVETARLLLTSPGPAHPDGLANGNGLVGRYLLFSAGGTGGGLLAYDDLDSGRASELAVEGPFVNRAVQDWYTLEADEVGGRAKGGTVDFLLAHNNPIARASGTKRDAEGGLVWGRALKRRLKERFTEGRQVRFEVFCDWQPLADSRVTLDPEETDRWGRPVARVHLAHHPRDLAVGRHIARGTAEVLRGLGARDVDWSVSANPPVNLVAGGCRFGTDPAEAVLDPDCRAFGADNLYITDASFMPTGGSVPFTWTIYANAFRVADRIRESL</sequence>
<dbReference type="Pfam" id="PF05199">
    <property type="entry name" value="GMC_oxred_C"/>
    <property type="match status" value="1"/>
</dbReference>
<dbReference type="InterPro" id="IPR036188">
    <property type="entry name" value="FAD/NAD-bd_sf"/>
</dbReference>
<evidence type="ECO:0000256" key="4">
    <source>
        <dbReference type="ARBA" id="ARBA00022827"/>
    </source>
</evidence>
<evidence type="ECO:0000256" key="3">
    <source>
        <dbReference type="ARBA" id="ARBA00022630"/>
    </source>
</evidence>
<dbReference type="SUPFAM" id="SSF51905">
    <property type="entry name" value="FAD/NAD(P)-binding domain"/>
    <property type="match status" value="1"/>
</dbReference>
<dbReference type="InterPro" id="IPR051473">
    <property type="entry name" value="P2Ox-like"/>
</dbReference>
<dbReference type="PANTHER" id="PTHR42784:SF1">
    <property type="entry name" value="PYRANOSE 2-OXIDASE"/>
    <property type="match status" value="1"/>
</dbReference>
<keyword evidence="9" id="KW-1185">Reference proteome</keyword>
<reference evidence="9" key="1">
    <citation type="submission" date="2016-10" db="EMBL/GenBank/DDBJ databases">
        <authorList>
            <person name="Varghese N."/>
        </authorList>
    </citation>
    <scope>NUCLEOTIDE SEQUENCE [LARGE SCALE GENOMIC DNA]</scope>
    <source>
        <strain evidence="9">HL 19</strain>
    </source>
</reference>
<feature type="domain" description="FAD-dependent oxidoreductase 2 FAD-binding" evidence="6">
    <location>
        <begin position="8"/>
        <end position="41"/>
    </location>
</feature>
<dbReference type="PATRIC" id="fig|381306.5.peg.2421"/>
<proteinExistence type="inferred from homology"/>
<dbReference type="SUPFAM" id="SSF54373">
    <property type="entry name" value="FAD-linked reductases, C-terminal domain"/>
    <property type="match status" value="1"/>
</dbReference>
<keyword evidence="3" id="KW-0285">Flavoprotein</keyword>
<gene>
    <name evidence="8" type="ORF">SAMN05661077_2160</name>
</gene>
<comment type="similarity">
    <text evidence="2">Belongs to the GMC oxidoreductase family.</text>
</comment>
<accession>A0A0P9CCW8</accession>
<dbReference type="OrthoDB" id="9787779at2"/>
<dbReference type="GO" id="GO:0016614">
    <property type="term" value="F:oxidoreductase activity, acting on CH-OH group of donors"/>
    <property type="evidence" value="ECO:0007669"/>
    <property type="project" value="InterPro"/>
</dbReference>
<dbReference type="Pfam" id="PF00890">
    <property type="entry name" value="FAD_binding_2"/>
    <property type="match status" value="1"/>
</dbReference>
<evidence type="ECO:0000259" key="7">
    <source>
        <dbReference type="Pfam" id="PF05199"/>
    </source>
</evidence>
<dbReference type="PANTHER" id="PTHR42784">
    <property type="entry name" value="PYRANOSE 2-OXIDASE"/>
    <property type="match status" value="1"/>
</dbReference>
<name>A0A0P9CCW8_9GAMM</name>
<dbReference type="RefSeq" id="WP_054965720.1">
    <property type="nucleotide sequence ID" value="NZ_FMUN01000006.1"/>
</dbReference>
<protein>
    <submittedName>
        <fullName evidence="8">Choline dehydrogenase</fullName>
    </submittedName>
</protein>
<evidence type="ECO:0000256" key="5">
    <source>
        <dbReference type="ARBA" id="ARBA00023002"/>
    </source>
</evidence>
<keyword evidence="4" id="KW-0274">FAD</keyword>
<evidence type="ECO:0000313" key="9">
    <source>
        <dbReference type="Proteomes" id="UP000183104"/>
    </source>
</evidence>
<comment type="cofactor">
    <cofactor evidence="1">
        <name>FAD</name>
        <dbReference type="ChEBI" id="CHEBI:57692"/>
    </cofactor>
</comment>
<dbReference type="STRING" id="381306.AN478_06085"/>
<evidence type="ECO:0000256" key="2">
    <source>
        <dbReference type="ARBA" id="ARBA00010790"/>
    </source>
</evidence>
<dbReference type="AlphaFoldDB" id="A0A0P9CCW8"/>
<keyword evidence="5" id="KW-0560">Oxidoreductase</keyword>
<evidence type="ECO:0000256" key="1">
    <source>
        <dbReference type="ARBA" id="ARBA00001974"/>
    </source>
</evidence>
<evidence type="ECO:0000313" key="8">
    <source>
        <dbReference type="EMBL" id="SCY46016.1"/>
    </source>
</evidence>
<dbReference type="Proteomes" id="UP000183104">
    <property type="component" value="Unassembled WGS sequence"/>
</dbReference>
<feature type="domain" description="Glucose-methanol-choline oxidoreductase C-terminal" evidence="7">
    <location>
        <begin position="431"/>
        <end position="549"/>
    </location>
</feature>
<organism evidence="8 9">
    <name type="scientific">Thiohalorhabdus denitrificans</name>
    <dbReference type="NCBI Taxonomy" id="381306"/>
    <lineage>
        <taxon>Bacteria</taxon>
        <taxon>Pseudomonadati</taxon>
        <taxon>Pseudomonadota</taxon>
        <taxon>Gammaproteobacteria</taxon>
        <taxon>Thiohalorhabdales</taxon>
        <taxon>Thiohalorhabdaceae</taxon>
        <taxon>Thiohalorhabdus</taxon>
    </lineage>
</organism>